<dbReference type="EMBL" id="CP139779">
    <property type="protein sequence ID" value="WQB69551.1"/>
    <property type="molecule type" value="Genomic_DNA"/>
</dbReference>
<sequence length="324" mass="33319">MTTAGAGERMRRRRVIRIIAVLVTSALVYALVVALYAANSRTALGAPCPDAGPDGALVLSLSPERVDAVGNRIVATLDVEDFGEVADPATGLLADPLVLLVQGTAGERSVTLEPDQLPPSIALDLITEGAVEQWPFDAHRADFAIVALSVAGSGERAVPIFLCGTARVPGWTFASAELPGSDDLVVDGVPVAQVQIVASRAAATIAFGIVLLVLMIVLPVLALTVAIAVRRGRRRAEATLLSWIAAMLFATIPLRTFLPGSPPIGSWVDFLIVLWVVAGLVAALVVYVLGWMAWSAPGPAAVGEAADSPTVGGGLGDGSAAPSD</sequence>
<protein>
    <submittedName>
        <fullName evidence="2">DUF4436 family protein</fullName>
    </submittedName>
</protein>
<organism evidence="2 3">
    <name type="scientific">Microbacterium invictum</name>
    <dbReference type="NCBI Taxonomy" id="515415"/>
    <lineage>
        <taxon>Bacteria</taxon>
        <taxon>Bacillati</taxon>
        <taxon>Actinomycetota</taxon>
        <taxon>Actinomycetes</taxon>
        <taxon>Micrococcales</taxon>
        <taxon>Microbacteriaceae</taxon>
        <taxon>Microbacterium</taxon>
    </lineage>
</organism>
<feature type="transmembrane region" description="Helical" evidence="1">
    <location>
        <begin position="18"/>
        <end position="38"/>
    </location>
</feature>
<gene>
    <name evidence="2" type="ORF">T9R20_12710</name>
</gene>
<evidence type="ECO:0000256" key="1">
    <source>
        <dbReference type="SAM" id="Phobius"/>
    </source>
</evidence>
<feature type="transmembrane region" description="Helical" evidence="1">
    <location>
        <begin position="270"/>
        <end position="289"/>
    </location>
</feature>
<accession>A0ABZ0V7F5</accession>
<dbReference type="RefSeq" id="WP_322409672.1">
    <property type="nucleotide sequence ID" value="NZ_CP139779.1"/>
</dbReference>
<feature type="transmembrane region" description="Helical" evidence="1">
    <location>
        <begin position="240"/>
        <end position="258"/>
    </location>
</feature>
<dbReference type="InterPro" id="IPR027948">
    <property type="entry name" value="DUF4436"/>
</dbReference>
<dbReference type="Pfam" id="PF14494">
    <property type="entry name" value="DUF4436"/>
    <property type="match status" value="1"/>
</dbReference>
<dbReference type="Proteomes" id="UP001324533">
    <property type="component" value="Chromosome"/>
</dbReference>
<name>A0ABZ0V7F5_9MICO</name>
<keyword evidence="1" id="KW-0472">Membrane</keyword>
<proteinExistence type="predicted"/>
<keyword evidence="1" id="KW-1133">Transmembrane helix</keyword>
<keyword evidence="1" id="KW-0812">Transmembrane</keyword>
<keyword evidence="3" id="KW-1185">Reference proteome</keyword>
<evidence type="ECO:0000313" key="3">
    <source>
        <dbReference type="Proteomes" id="UP001324533"/>
    </source>
</evidence>
<evidence type="ECO:0000313" key="2">
    <source>
        <dbReference type="EMBL" id="WQB69551.1"/>
    </source>
</evidence>
<feature type="transmembrane region" description="Helical" evidence="1">
    <location>
        <begin position="205"/>
        <end position="228"/>
    </location>
</feature>
<reference evidence="2 3" key="1">
    <citation type="submission" date="2023-06" db="EMBL/GenBank/DDBJ databases">
        <title>Rock-solubilizing bacteria, Microbacterium invictum, promotes re-establishment of vegetation in rocky wasteland by accelerating rock bio-weathering and reshaping soil bacterial community.</title>
        <authorList>
            <person name="Liu C."/>
        </authorList>
    </citation>
    <scope>NUCLEOTIDE SEQUENCE [LARGE SCALE GENOMIC DNA]</scope>
    <source>
        <strain evidence="2 3">X-18</strain>
    </source>
</reference>